<feature type="domain" description="UPF0113" evidence="3">
    <location>
        <begin position="108"/>
        <end position="187"/>
    </location>
</feature>
<evidence type="ECO:0000313" key="6">
    <source>
        <dbReference type="Proteomes" id="UP000192356"/>
    </source>
</evidence>
<dbReference type="InterPro" id="IPR036974">
    <property type="entry name" value="PUA_sf"/>
</dbReference>
<comment type="function">
    <text evidence="2">Required for proper 27S pre-rRNA processing and 60S ribosome subunit assembly.</text>
</comment>
<gene>
    <name evidence="5" type="primary">NIP7</name>
    <name evidence="5" type="ORF">HERIO_1809</name>
</gene>
<evidence type="ECO:0000313" key="5">
    <source>
        <dbReference type="EMBL" id="ORD96251.1"/>
    </source>
</evidence>
<accession>A0A1X0Q8Y2</accession>
<keyword evidence="2" id="KW-0690">Ribosome biogenesis</keyword>
<dbReference type="EMBL" id="LVKB01000110">
    <property type="protein sequence ID" value="ORD96251.1"/>
    <property type="molecule type" value="Genomic_DNA"/>
</dbReference>
<keyword evidence="2" id="KW-0539">Nucleus</keyword>
<dbReference type="VEuPathDB" id="MicrosporidiaDB:HERIO_1809"/>
<dbReference type="PIRSF" id="PIRSF017190">
    <property type="entry name" value="Rbsml_synth_fac_NIP7"/>
    <property type="match status" value="1"/>
</dbReference>
<dbReference type="Proteomes" id="UP000192356">
    <property type="component" value="Unassembled WGS sequence"/>
</dbReference>
<dbReference type="CDD" id="cd21151">
    <property type="entry name" value="PUA_Nip7-like"/>
    <property type="match status" value="1"/>
</dbReference>
<comment type="caution">
    <text evidence="5">The sequence shown here is derived from an EMBL/GenBank/DDBJ whole genome shotgun (WGS) entry which is preliminary data.</text>
</comment>
<sequence>MHFNGLKIFYKISYLNMRALKEDELKKVEMKVKSFIGDNIEKVFEDKLLKYNNQKVYLASEQLFKQASQFSRDELQSVGTILGRFTKTGNFRIKITGLRVIEKYALNKVWLNKTAEMNFLYGHNAIKAHIYKMSESIPMNAGVIVYNQDSLLLGFGITAVSPTSFQRARSGDKIILTQADNGEYIRNESNLT</sequence>
<dbReference type="GO" id="GO:0005634">
    <property type="term" value="C:nucleus"/>
    <property type="evidence" value="ECO:0007669"/>
    <property type="project" value="InterPro"/>
</dbReference>
<dbReference type="PROSITE" id="PS50890">
    <property type="entry name" value="PUA"/>
    <property type="match status" value="1"/>
</dbReference>
<comment type="subunit">
    <text evidence="2">Interacts with pre-ribosome complex.</text>
</comment>
<keyword evidence="6" id="KW-1185">Reference proteome</keyword>
<dbReference type="SUPFAM" id="SSF88802">
    <property type="entry name" value="Pre-PUA domain"/>
    <property type="match status" value="1"/>
</dbReference>
<dbReference type="GO" id="GO:0042255">
    <property type="term" value="P:ribosome assembly"/>
    <property type="evidence" value="ECO:0007669"/>
    <property type="project" value="InterPro"/>
</dbReference>
<dbReference type="GO" id="GO:0003723">
    <property type="term" value="F:RNA binding"/>
    <property type="evidence" value="ECO:0007669"/>
    <property type="project" value="UniProtKB-KW"/>
</dbReference>
<name>A0A1X0Q8Y2_9MICR</name>
<dbReference type="AlphaFoldDB" id="A0A1X0Q8Y2"/>
<dbReference type="SUPFAM" id="SSF88697">
    <property type="entry name" value="PUA domain-like"/>
    <property type="match status" value="1"/>
</dbReference>
<dbReference type="InterPro" id="IPR015947">
    <property type="entry name" value="PUA-like_sf"/>
</dbReference>
<reference evidence="5 6" key="1">
    <citation type="journal article" date="2017" name="Environ. Microbiol.">
        <title>Decay of the glycolytic pathway and adaptation to intranuclear parasitism within Enterocytozoonidae microsporidia.</title>
        <authorList>
            <person name="Wiredu Boakye D."/>
            <person name="Jaroenlak P."/>
            <person name="Prachumwat A."/>
            <person name="Williams T.A."/>
            <person name="Bateman K.S."/>
            <person name="Itsathitphaisarn O."/>
            <person name="Sritunyalucksana K."/>
            <person name="Paszkiewicz K.H."/>
            <person name="Moore K.A."/>
            <person name="Stentiford G.D."/>
            <person name="Williams B.A."/>
        </authorList>
    </citation>
    <scope>NUCLEOTIDE SEQUENCE [LARGE SCALE GENOMIC DNA]</scope>
    <source>
        <strain evidence="5 6">GB1</strain>
    </source>
</reference>
<feature type="domain" description="60S ribosome subunit biogenesis protein NIP7 pre-PUA" evidence="4">
    <location>
        <begin position="17"/>
        <end position="95"/>
    </location>
</feature>
<evidence type="ECO:0000259" key="3">
    <source>
        <dbReference type="Pfam" id="PF03657"/>
    </source>
</evidence>
<keyword evidence="1 2" id="KW-0694">RNA-binding</keyword>
<organism evidence="5 6">
    <name type="scientific">Hepatospora eriocheir</name>
    <dbReference type="NCBI Taxonomy" id="1081669"/>
    <lineage>
        <taxon>Eukaryota</taxon>
        <taxon>Fungi</taxon>
        <taxon>Fungi incertae sedis</taxon>
        <taxon>Microsporidia</taxon>
        <taxon>Hepatosporidae</taxon>
        <taxon>Hepatospora</taxon>
    </lineage>
</organism>
<dbReference type="InterPro" id="IPR016686">
    <property type="entry name" value="Ribosomal_synth_fac_NIP7"/>
</dbReference>
<dbReference type="OrthoDB" id="27490at2759"/>
<protein>
    <recommendedName>
        <fullName evidence="2">60S ribosome subunit biogenesis protein NIP7</fullName>
    </recommendedName>
</protein>
<dbReference type="InterPro" id="IPR040598">
    <property type="entry name" value="NIP7_N"/>
</dbReference>
<evidence type="ECO:0000259" key="4">
    <source>
        <dbReference type="Pfam" id="PF17833"/>
    </source>
</evidence>
<dbReference type="Gene3D" id="2.30.130.10">
    <property type="entry name" value="PUA domain"/>
    <property type="match status" value="1"/>
</dbReference>
<dbReference type="VEuPathDB" id="MicrosporidiaDB:A0H76_286"/>
<dbReference type="Pfam" id="PF17833">
    <property type="entry name" value="pre-PUA_NIP7"/>
    <property type="match status" value="1"/>
</dbReference>
<proteinExistence type="inferred from homology"/>
<comment type="similarity">
    <text evidence="2">Belongs to the NIP7 family.</text>
</comment>
<dbReference type="CDD" id="cd21146">
    <property type="entry name" value="Nip7_N_euk"/>
    <property type="match status" value="1"/>
</dbReference>
<dbReference type="Gene3D" id="3.10.450.220">
    <property type="match status" value="1"/>
</dbReference>
<evidence type="ECO:0000256" key="1">
    <source>
        <dbReference type="ARBA" id="ARBA00022884"/>
    </source>
</evidence>
<dbReference type="InterPro" id="IPR055359">
    <property type="entry name" value="Nip7_N_euk"/>
</dbReference>
<evidence type="ECO:0000256" key="2">
    <source>
        <dbReference type="PIRNR" id="PIRNR017190"/>
    </source>
</evidence>
<dbReference type="Pfam" id="PF03657">
    <property type="entry name" value="UPF0113"/>
    <property type="match status" value="1"/>
</dbReference>
<dbReference type="InterPro" id="IPR005155">
    <property type="entry name" value="UPF0113_PUA"/>
</dbReference>